<reference evidence="10" key="2">
    <citation type="journal article" date="2014" name="ISME J.">
        <title>Microbial stratification in low pH oxic and suboxic macroscopic growths along an acid mine drainage.</title>
        <authorList>
            <person name="Mendez-Garcia C."/>
            <person name="Mesa V."/>
            <person name="Sprenger R.R."/>
            <person name="Richter M."/>
            <person name="Diez M.S."/>
            <person name="Solano J."/>
            <person name="Bargiela R."/>
            <person name="Golyshina O.V."/>
            <person name="Manteca A."/>
            <person name="Ramos J.L."/>
            <person name="Gallego J.R."/>
            <person name="Llorente I."/>
            <person name="Martins Dos Santos V.A."/>
            <person name="Jensen O.N."/>
            <person name="Pelaez A.I."/>
            <person name="Sanchez J."/>
            <person name="Ferrer M."/>
        </authorList>
    </citation>
    <scope>NUCLEOTIDE SEQUENCE</scope>
</reference>
<comment type="subcellular location">
    <subcellularLocation>
        <location evidence="1">Membrane</location>
        <topology evidence="1">Multi-pass membrane protein</topology>
    </subcellularLocation>
</comment>
<comment type="similarity">
    <text evidence="2">Belongs to the peptidase S54 family.</text>
</comment>
<dbReference type="InterPro" id="IPR035952">
    <property type="entry name" value="Rhomboid-like_sf"/>
</dbReference>
<name>T1CKD6_9ZZZZ</name>
<evidence type="ECO:0000256" key="2">
    <source>
        <dbReference type="ARBA" id="ARBA00009045"/>
    </source>
</evidence>
<evidence type="ECO:0000313" key="10">
    <source>
        <dbReference type="EMBL" id="EQD68560.1"/>
    </source>
</evidence>
<dbReference type="PANTHER" id="PTHR43731">
    <property type="entry name" value="RHOMBOID PROTEASE"/>
    <property type="match status" value="1"/>
</dbReference>
<dbReference type="PANTHER" id="PTHR43731:SF14">
    <property type="entry name" value="PRESENILIN-ASSOCIATED RHOMBOID-LIKE PROTEIN, MITOCHONDRIAL"/>
    <property type="match status" value="1"/>
</dbReference>
<evidence type="ECO:0000256" key="7">
    <source>
        <dbReference type="SAM" id="Phobius"/>
    </source>
</evidence>
<dbReference type="AlphaFoldDB" id="T1CKD6"/>
<protein>
    <submittedName>
        <fullName evidence="10">Rhomboid family membrane protein</fullName>
    </submittedName>
</protein>
<keyword evidence="3 7" id="KW-0812">Transmembrane</keyword>
<feature type="transmembrane region" description="Helical" evidence="7">
    <location>
        <begin position="109"/>
        <end position="128"/>
    </location>
</feature>
<evidence type="ECO:0000256" key="4">
    <source>
        <dbReference type="ARBA" id="ARBA00022801"/>
    </source>
</evidence>
<feature type="domain" description="Peptidase S54 rhomboid" evidence="8">
    <location>
        <begin position="39"/>
        <end position="186"/>
    </location>
</feature>
<evidence type="ECO:0000256" key="3">
    <source>
        <dbReference type="ARBA" id="ARBA00022692"/>
    </source>
</evidence>
<dbReference type="GO" id="GO:0004252">
    <property type="term" value="F:serine-type endopeptidase activity"/>
    <property type="evidence" value="ECO:0007669"/>
    <property type="project" value="InterPro"/>
</dbReference>
<organism evidence="10">
    <name type="scientific">mine drainage metagenome</name>
    <dbReference type="NCBI Taxonomy" id="410659"/>
    <lineage>
        <taxon>unclassified sequences</taxon>
        <taxon>metagenomes</taxon>
        <taxon>ecological metagenomes</taxon>
    </lineage>
</organism>
<evidence type="ECO:0000256" key="5">
    <source>
        <dbReference type="ARBA" id="ARBA00022989"/>
    </source>
</evidence>
<feature type="transmembrane region" description="Helical" evidence="7">
    <location>
        <begin position="173"/>
        <end position="193"/>
    </location>
</feature>
<sequence>MLITLAIILITAGVSIAAFKNGRLLEKLILWPPPIQSKREWWRLLSYGLVHADGQHLLFNMITLFFFGSVIAQLYTARLGVLGFPLFYASALLVSILPSYLNNRNNPRYRSLGASGAVSAVMFAYILLAPWSMILVFVIPVPAIIYAIAYTAYAVMAQRQGGSNINHNAHLTGAAYGVLMTMILFPSAFPLFLDQLAHPRFLGL</sequence>
<keyword evidence="5 7" id="KW-1133">Transmembrane helix</keyword>
<feature type="transmembrane region" description="Helical" evidence="7">
    <location>
        <begin position="41"/>
        <end position="67"/>
    </location>
</feature>
<keyword evidence="4" id="KW-0378">Hydrolase</keyword>
<dbReference type="GO" id="GO:0016020">
    <property type="term" value="C:membrane"/>
    <property type="evidence" value="ECO:0007669"/>
    <property type="project" value="UniProtKB-SubCell"/>
</dbReference>
<dbReference type="Gene3D" id="1.20.1540.10">
    <property type="entry name" value="Rhomboid-like"/>
    <property type="match status" value="1"/>
</dbReference>
<feature type="transmembrane region" description="Helical" evidence="7">
    <location>
        <begin position="135"/>
        <end position="153"/>
    </location>
</feature>
<keyword evidence="6 7" id="KW-0472">Membrane</keyword>
<evidence type="ECO:0000256" key="1">
    <source>
        <dbReference type="ARBA" id="ARBA00004141"/>
    </source>
</evidence>
<reference evidence="10" key="1">
    <citation type="submission" date="2013-08" db="EMBL/GenBank/DDBJ databases">
        <authorList>
            <person name="Mendez C."/>
            <person name="Richter M."/>
            <person name="Ferrer M."/>
            <person name="Sanchez J."/>
        </authorList>
    </citation>
    <scope>NUCLEOTIDE SEQUENCE</scope>
</reference>
<feature type="transmembrane region" description="Helical" evidence="7">
    <location>
        <begin position="79"/>
        <end position="97"/>
    </location>
</feature>
<proteinExistence type="inferred from homology"/>
<gene>
    <name evidence="10" type="ORF">B1A_07283</name>
    <name evidence="9" type="ORF">B1B_19098</name>
</gene>
<evidence type="ECO:0000259" key="8">
    <source>
        <dbReference type="Pfam" id="PF01694"/>
    </source>
</evidence>
<dbReference type="Pfam" id="PF01694">
    <property type="entry name" value="Rhomboid"/>
    <property type="match status" value="1"/>
</dbReference>
<comment type="caution">
    <text evidence="10">The sequence shown here is derived from an EMBL/GenBank/DDBJ whole genome shotgun (WGS) entry which is preliminary data.</text>
</comment>
<dbReference type="EMBL" id="AUZY01012831">
    <property type="protein sequence ID" value="EQD27587.1"/>
    <property type="molecule type" value="Genomic_DNA"/>
</dbReference>
<evidence type="ECO:0000256" key="6">
    <source>
        <dbReference type="ARBA" id="ARBA00023136"/>
    </source>
</evidence>
<dbReference type="EMBL" id="AUZX01005253">
    <property type="protein sequence ID" value="EQD68560.1"/>
    <property type="molecule type" value="Genomic_DNA"/>
</dbReference>
<dbReference type="SUPFAM" id="SSF144091">
    <property type="entry name" value="Rhomboid-like"/>
    <property type="match status" value="1"/>
</dbReference>
<accession>T1CKD6</accession>
<evidence type="ECO:0000313" key="9">
    <source>
        <dbReference type="EMBL" id="EQD27587.1"/>
    </source>
</evidence>
<dbReference type="InterPro" id="IPR050925">
    <property type="entry name" value="Rhomboid_protease_S54"/>
</dbReference>
<dbReference type="InterPro" id="IPR022764">
    <property type="entry name" value="Peptidase_S54_rhomboid_dom"/>
</dbReference>